<sequence length="107" mass="11772">MVIGACVVNGQADLMVTLVILALAFWDTLEIVTRPLAGARIDLEGSDQSRRPVSPSGRFRKSRLRALIDGIHARHEISDGKRPNQLPNAEVNPRGYGDKEWPINLSS</sequence>
<comment type="caution">
    <text evidence="2">The sequence shown here is derived from an EMBL/GenBank/DDBJ whole genome shotgun (WGS) entry which is preliminary data.</text>
</comment>
<feature type="region of interest" description="Disordered" evidence="1">
    <location>
        <begin position="78"/>
        <end position="107"/>
    </location>
</feature>
<organism evidence="2 3">
    <name type="scientific">Colletotrichum scovillei</name>
    <dbReference type="NCBI Taxonomy" id="1209932"/>
    <lineage>
        <taxon>Eukaryota</taxon>
        <taxon>Fungi</taxon>
        <taxon>Dikarya</taxon>
        <taxon>Ascomycota</taxon>
        <taxon>Pezizomycotina</taxon>
        <taxon>Sordariomycetes</taxon>
        <taxon>Hypocreomycetidae</taxon>
        <taxon>Glomerellales</taxon>
        <taxon>Glomerellaceae</taxon>
        <taxon>Colletotrichum</taxon>
        <taxon>Colletotrichum acutatum species complex</taxon>
    </lineage>
</organism>
<proteinExistence type="predicted"/>
<protein>
    <submittedName>
        <fullName evidence="2">Uncharacterized protein</fullName>
    </submittedName>
</protein>
<evidence type="ECO:0000256" key="1">
    <source>
        <dbReference type="SAM" id="MobiDB-lite"/>
    </source>
</evidence>
<reference evidence="2" key="1">
    <citation type="submission" date="2021-05" db="EMBL/GenBank/DDBJ databases">
        <title>Comparative genomics of three Colletotrichum scovillei strains and genetic complementation revealed genes involved fungal growth and virulence on chili pepper.</title>
        <authorList>
            <person name="Hsieh D.-K."/>
            <person name="Chuang S.-C."/>
            <person name="Chen C.-Y."/>
            <person name="Chao Y.-T."/>
            <person name="Lu M.-Y.J."/>
            <person name="Lee M.-H."/>
            <person name="Shih M.-C."/>
        </authorList>
    </citation>
    <scope>NUCLEOTIDE SEQUENCE</scope>
    <source>
        <strain evidence="2">Coll-153</strain>
    </source>
</reference>
<evidence type="ECO:0000313" key="3">
    <source>
        <dbReference type="Proteomes" id="UP000699042"/>
    </source>
</evidence>
<evidence type="ECO:0000313" key="2">
    <source>
        <dbReference type="EMBL" id="KAG7046514.1"/>
    </source>
</evidence>
<keyword evidence="3" id="KW-1185">Reference proteome</keyword>
<dbReference type="EMBL" id="JAESDN010000008">
    <property type="protein sequence ID" value="KAG7046514.1"/>
    <property type="molecule type" value="Genomic_DNA"/>
</dbReference>
<accession>A0A9P7R1I7</accession>
<dbReference type="Proteomes" id="UP000699042">
    <property type="component" value="Unassembled WGS sequence"/>
</dbReference>
<dbReference type="AlphaFoldDB" id="A0A9P7R1I7"/>
<gene>
    <name evidence="2" type="ORF">JMJ77_014743</name>
</gene>
<name>A0A9P7R1I7_9PEZI</name>